<dbReference type="InterPro" id="IPR013094">
    <property type="entry name" value="AB_hydrolase_3"/>
</dbReference>
<gene>
    <name evidence="3" type="ORF">VSP0166_LOCUS6561</name>
</gene>
<dbReference type="Pfam" id="PF07859">
    <property type="entry name" value="Abhydrolase_3"/>
    <property type="match status" value="1"/>
</dbReference>
<dbReference type="InterPro" id="IPR029058">
    <property type="entry name" value="AB_hydrolase_fold"/>
</dbReference>
<dbReference type="EMBL" id="HBKP01009298">
    <property type="protein sequence ID" value="CAE2214408.1"/>
    <property type="molecule type" value="Transcribed_RNA"/>
</dbReference>
<dbReference type="PANTHER" id="PTHR48081">
    <property type="entry name" value="AB HYDROLASE SUPERFAMILY PROTEIN C4A8.06C"/>
    <property type="match status" value="1"/>
</dbReference>
<dbReference type="Gene3D" id="3.40.50.1820">
    <property type="entry name" value="alpha/beta hydrolase"/>
    <property type="match status" value="1"/>
</dbReference>
<accession>A0A7S4MCZ4</accession>
<protein>
    <recommendedName>
        <fullName evidence="2">Alpha/beta hydrolase fold-3 domain-containing protein</fullName>
    </recommendedName>
</protein>
<evidence type="ECO:0000259" key="2">
    <source>
        <dbReference type="Pfam" id="PF07859"/>
    </source>
</evidence>
<sequence length="377" mass="41310">MRSLQVVLVSSVGVLALGVAIVAFAPELTSKIASTSQFAMFRAAVNIHHQLYGTNSSTRPSVETSFMSKILKNSPSVDAERVHKPSVFRKHLEETMISLCAYPSHLNITRTMHSVPVGNGASIPMLWLDFPASTPKPSKHITIVYFHGGGFIEGSIKAYEGVVANLVNELQLIGNSVGGSLHYSVVIPEYRLAPENPLPTGIEDCLEAYKYILKEGNDENTILFMGDSAGGHLTISVALEAIEKGVPTPKALVAFSPWTDLTNSNPSITTNADNDPVLNPAMINKFSDWSAPSMEAKEKYSLLNYDARKFENVFPPLLIQVGSHEMLLDDAIFMSKLTGDLEIYENQGHDFNLFVGWIPEAEDALQSVNKFIKHHLL</sequence>
<evidence type="ECO:0000313" key="3">
    <source>
        <dbReference type="EMBL" id="CAE2214408.1"/>
    </source>
</evidence>
<dbReference type="InterPro" id="IPR050300">
    <property type="entry name" value="GDXG_lipolytic_enzyme"/>
</dbReference>
<dbReference type="SUPFAM" id="SSF53474">
    <property type="entry name" value="alpha/beta-Hydrolases"/>
    <property type="match status" value="1"/>
</dbReference>
<reference evidence="3" key="1">
    <citation type="submission" date="2021-01" db="EMBL/GenBank/DDBJ databases">
        <authorList>
            <person name="Corre E."/>
            <person name="Pelletier E."/>
            <person name="Niang G."/>
            <person name="Scheremetjew M."/>
            <person name="Finn R."/>
            <person name="Kale V."/>
            <person name="Holt S."/>
            <person name="Cochrane G."/>
            <person name="Meng A."/>
            <person name="Brown T."/>
            <person name="Cohen L."/>
        </authorList>
    </citation>
    <scope>NUCLEOTIDE SEQUENCE</scope>
    <source>
        <strain evidence="3">DIVA3 518/3/11/1/6</strain>
    </source>
</reference>
<dbReference type="GO" id="GO:0016787">
    <property type="term" value="F:hydrolase activity"/>
    <property type="evidence" value="ECO:0007669"/>
    <property type="project" value="UniProtKB-KW"/>
</dbReference>
<name>A0A7S4MCZ4_9EUKA</name>
<feature type="domain" description="Alpha/beta hydrolase fold-3" evidence="2">
    <location>
        <begin position="143"/>
        <end position="336"/>
    </location>
</feature>
<dbReference type="AlphaFoldDB" id="A0A7S4MCZ4"/>
<evidence type="ECO:0000256" key="1">
    <source>
        <dbReference type="ARBA" id="ARBA00022801"/>
    </source>
</evidence>
<proteinExistence type="predicted"/>
<keyword evidence="1" id="KW-0378">Hydrolase</keyword>
<dbReference type="PANTHER" id="PTHR48081:SF8">
    <property type="entry name" value="ALPHA_BETA HYDROLASE FOLD-3 DOMAIN-CONTAINING PROTEIN-RELATED"/>
    <property type="match status" value="1"/>
</dbReference>
<organism evidence="3">
    <name type="scientific">Vannella robusta</name>
    <dbReference type="NCBI Taxonomy" id="1487602"/>
    <lineage>
        <taxon>Eukaryota</taxon>
        <taxon>Amoebozoa</taxon>
        <taxon>Discosea</taxon>
        <taxon>Flabellinia</taxon>
        <taxon>Vannellidae</taxon>
        <taxon>Vannella</taxon>
    </lineage>
</organism>